<accession>A0A0D6XPH4</accession>
<gene>
    <name evidence="3" type="primary">ydiC</name>
    <name evidence="3" type="ORF">NCTC13832_01729</name>
    <name evidence="2" type="ORF">TP70_07515</name>
</gene>
<evidence type="ECO:0000313" key="5">
    <source>
        <dbReference type="Proteomes" id="UP000254100"/>
    </source>
</evidence>
<sequence length="222" mass="24867">MYSLLIDSSNQPLAVALMKNERVLATYTSAMKENHSVQLMPQIVSLMETASITPQDLTNIVVAQGPGSYTGLRIGVTTAKTLAYTLGINLYGVSSLKALAAVLPYSDRLIVPIMNARREHVYAGAYQWRDGQLVQVIDDQYMALSDLIDRVKNQANVLFVGEDVRQFEAQLQNFDVLPLLPRAEAMWQHKGEPQNIHTFSPQYLKLSEAEQNWLNQQNSKTN</sequence>
<dbReference type="OrthoDB" id="9784166at2"/>
<dbReference type="Proteomes" id="UP000254100">
    <property type="component" value="Unassembled WGS sequence"/>
</dbReference>
<dbReference type="EMBL" id="UHDT01000001">
    <property type="protein sequence ID" value="SUM57999.1"/>
    <property type="molecule type" value="Genomic_DNA"/>
</dbReference>
<dbReference type="NCBIfam" id="TIGR03725">
    <property type="entry name" value="T6A_YeaZ"/>
    <property type="match status" value="1"/>
</dbReference>
<dbReference type="GO" id="GO:0002949">
    <property type="term" value="P:tRNA threonylcarbamoyladenosine modification"/>
    <property type="evidence" value="ECO:0007669"/>
    <property type="project" value="InterPro"/>
</dbReference>
<dbReference type="GO" id="GO:0006508">
    <property type="term" value="P:proteolysis"/>
    <property type="evidence" value="ECO:0007669"/>
    <property type="project" value="UniProtKB-KW"/>
</dbReference>
<evidence type="ECO:0000313" key="4">
    <source>
        <dbReference type="Proteomes" id="UP000032366"/>
    </source>
</evidence>
<dbReference type="SUPFAM" id="SSF53067">
    <property type="entry name" value="Actin-like ATPase domain"/>
    <property type="match status" value="2"/>
</dbReference>
<dbReference type="InterPro" id="IPR022496">
    <property type="entry name" value="T6A_TsaB"/>
</dbReference>
<dbReference type="AlphaFoldDB" id="A0A0D6XPH4"/>
<dbReference type="PANTHER" id="PTHR11735">
    <property type="entry name" value="TRNA N6-ADENOSINE THREONYLCARBAMOYLTRANSFERASE"/>
    <property type="match status" value="1"/>
</dbReference>
<dbReference type="Proteomes" id="UP000032366">
    <property type="component" value="Unassembled WGS sequence"/>
</dbReference>
<dbReference type="Gene3D" id="3.30.420.40">
    <property type="match status" value="2"/>
</dbReference>
<dbReference type="Pfam" id="PF00814">
    <property type="entry name" value="TsaD"/>
    <property type="match status" value="1"/>
</dbReference>
<evidence type="ECO:0000313" key="2">
    <source>
        <dbReference type="EMBL" id="KIX90527.1"/>
    </source>
</evidence>
<keyword evidence="3" id="KW-0645">Protease</keyword>
<dbReference type="GO" id="GO:0005829">
    <property type="term" value="C:cytosol"/>
    <property type="evidence" value="ECO:0007669"/>
    <property type="project" value="TreeGrafter"/>
</dbReference>
<feature type="domain" description="Gcp-like" evidence="1">
    <location>
        <begin position="32"/>
        <end position="173"/>
    </location>
</feature>
<keyword evidence="4" id="KW-1185">Reference proteome</keyword>
<dbReference type="InterPro" id="IPR000905">
    <property type="entry name" value="Gcp-like_dom"/>
</dbReference>
<dbReference type="PANTHER" id="PTHR11735:SF11">
    <property type="entry name" value="TRNA THREONYLCARBAMOYLADENOSINE BIOSYNTHESIS PROTEIN TSAB"/>
    <property type="match status" value="1"/>
</dbReference>
<evidence type="ECO:0000313" key="3">
    <source>
        <dbReference type="EMBL" id="SUM57999.1"/>
    </source>
</evidence>
<dbReference type="RefSeq" id="WP_044360699.1">
    <property type="nucleotide sequence ID" value="NZ_JXWY01000042.1"/>
</dbReference>
<proteinExistence type="predicted"/>
<keyword evidence="3" id="KW-0378">Hydrolase</keyword>
<dbReference type="EMBL" id="JXWY01000042">
    <property type="protein sequence ID" value="KIX90527.1"/>
    <property type="molecule type" value="Genomic_DNA"/>
</dbReference>
<reference evidence="2 4" key="1">
    <citation type="submission" date="2015-01" db="EMBL/GenBank/DDBJ databases">
        <authorList>
            <person name="Guo J."/>
        </authorList>
    </citation>
    <scope>NUCLEOTIDE SEQUENCE [LARGE SCALE GENOMIC DNA]</scope>
    <source>
        <strain evidence="2 4">DSM 22147</strain>
    </source>
</reference>
<dbReference type="CDD" id="cd24032">
    <property type="entry name" value="ASKHA_NBD_TsaB"/>
    <property type="match status" value="1"/>
</dbReference>
<dbReference type="GO" id="GO:0008233">
    <property type="term" value="F:peptidase activity"/>
    <property type="evidence" value="ECO:0007669"/>
    <property type="project" value="UniProtKB-KW"/>
</dbReference>
<organism evidence="3 5">
    <name type="scientific">Staphylococcus microti</name>
    <dbReference type="NCBI Taxonomy" id="569857"/>
    <lineage>
        <taxon>Bacteria</taxon>
        <taxon>Bacillati</taxon>
        <taxon>Bacillota</taxon>
        <taxon>Bacilli</taxon>
        <taxon>Bacillales</taxon>
        <taxon>Staphylococcaceae</taxon>
        <taxon>Staphylococcus</taxon>
    </lineage>
</organism>
<name>A0A0D6XPH4_9STAP</name>
<reference evidence="3 5" key="2">
    <citation type="submission" date="2018-06" db="EMBL/GenBank/DDBJ databases">
        <authorList>
            <consortium name="Pathogen Informatics"/>
            <person name="Doyle S."/>
        </authorList>
    </citation>
    <scope>NUCLEOTIDE SEQUENCE [LARGE SCALE GENOMIC DNA]</scope>
    <source>
        <strain evidence="3 5">NCTC13832</strain>
    </source>
</reference>
<dbReference type="InterPro" id="IPR043129">
    <property type="entry name" value="ATPase_NBD"/>
</dbReference>
<protein>
    <submittedName>
        <fullName evidence="3">Putative glycoprotease</fullName>
    </submittedName>
    <submittedName>
        <fullName evidence="2">Universal bacterial protein YeaZ</fullName>
    </submittedName>
</protein>
<dbReference type="STRING" id="569857.TP70_07515"/>
<evidence type="ECO:0000259" key="1">
    <source>
        <dbReference type="Pfam" id="PF00814"/>
    </source>
</evidence>